<proteinExistence type="predicted"/>
<feature type="non-terminal residue" evidence="2">
    <location>
        <position position="63"/>
    </location>
</feature>
<feature type="region of interest" description="Disordered" evidence="1">
    <location>
        <begin position="39"/>
        <end position="63"/>
    </location>
</feature>
<gene>
    <name evidence="2" type="ORF">F443_13177</name>
</gene>
<accession>V9ESX5</accession>
<protein>
    <submittedName>
        <fullName evidence="2">Uncharacterized protein</fullName>
    </submittedName>
</protein>
<dbReference type="EMBL" id="ANIZ01002257">
    <property type="protein sequence ID" value="ETI41603.1"/>
    <property type="molecule type" value="Genomic_DNA"/>
</dbReference>
<dbReference type="AlphaFoldDB" id="V9ESX5"/>
<evidence type="ECO:0000313" key="3">
    <source>
        <dbReference type="Proteomes" id="UP000018721"/>
    </source>
</evidence>
<evidence type="ECO:0000256" key="1">
    <source>
        <dbReference type="SAM" id="MobiDB-lite"/>
    </source>
</evidence>
<evidence type="ECO:0000313" key="2">
    <source>
        <dbReference type="EMBL" id="ETI41603.1"/>
    </source>
</evidence>
<sequence>MGTNTSSSMTGSLFLASKNDGNVRAKYVLSSVVPARNRSRLPTTAKTAPKLTRNASFAPSHGI</sequence>
<comment type="caution">
    <text evidence="2">The sequence shown here is derived from an EMBL/GenBank/DDBJ whole genome shotgun (WGS) entry which is preliminary data.</text>
</comment>
<organism evidence="2 3">
    <name type="scientific">Phytophthora nicotianae P1569</name>
    <dbReference type="NCBI Taxonomy" id="1317065"/>
    <lineage>
        <taxon>Eukaryota</taxon>
        <taxon>Sar</taxon>
        <taxon>Stramenopiles</taxon>
        <taxon>Oomycota</taxon>
        <taxon>Peronosporomycetes</taxon>
        <taxon>Peronosporales</taxon>
        <taxon>Peronosporaceae</taxon>
        <taxon>Phytophthora</taxon>
    </lineage>
</organism>
<keyword evidence="3" id="KW-1185">Reference proteome</keyword>
<dbReference type="HOGENOM" id="CLU_2892976_0_0_1"/>
<dbReference type="Proteomes" id="UP000018721">
    <property type="component" value="Unassembled WGS sequence"/>
</dbReference>
<name>V9ESX5_PHYNI</name>
<reference evidence="2 3" key="1">
    <citation type="submission" date="2013-11" db="EMBL/GenBank/DDBJ databases">
        <title>The Genome Sequence of Phytophthora parasitica P1569.</title>
        <authorList>
            <consortium name="The Broad Institute Genomics Platform"/>
            <person name="Russ C."/>
            <person name="Tyler B."/>
            <person name="Panabieres F."/>
            <person name="Shan W."/>
            <person name="Tripathy S."/>
            <person name="Grunwald N."/>
            <person name="Machado M."/>
            <person name="Johnson C.S."/>
            <person name="Arredondo F."/>
            <person name="Hong C."/>
            <person name="Coffey M."/>
            <person name="Young S.K."/>
            <person name="Zeng Q."/>
            <person name="Gargeya S."/>
            <person name="Fitzgerald M."/>
            <person name="Abouelleil A."/>
            <person name="Alvarado L."/>
            <person name="Chapman S.B."/>
            <person name="Gainer-Dewar J."/>
            <person name="Goldberg J."/>
            <person name="Griggs A."/>
            <person name="Gujja S."/>
            <person name="Hansen M."/>
            <person name="Howarth C."/>
            <person name="Imamovic A."/>
            <person name="Ireland A."/>
            <person name="Larimer J."/>
            <person name="McCowan C."/>
            <person name="Murphy C."/>
            <person name="Pearson M."/>
            <person name="Poon T.W."/>
            <person name="Priest M."/>
            <person name="Roberts A."/>
            <person name="Saif S."/>
            <person name="Shea T."/>
            <person name="Sykes S."/>
            <person name="Wortman J."/>
            <person name="Nusbaum C."/>
            <person name="Birren B."/>
        </authorList>
    </citation>
    <scope>NUCLEOTIDE SEQUENCE [LARGE SCALE GENOMIC DNA]</scope>
    <source>
        <strain evidence="2 3">P1569</strain>
    </source>
</reference>